<dbReference type="Pfam" id="PF00294">
    <property type="entry name" value="PfkB"/>
    <property type="match status" value="1"/>
</dbReference>
<organism evidence="4 5">
    <name type="scientific">Marivivens donghaensis</name>
    <dbReference type="NCBI Taxonomy" id="1699413"/>
    <lineage>
        <taxon>Bacteria</taxon>
        <taxon>Pseudomonadati</taxon>
        <taxon>Pseudomonadota</taxon>
        <taxon>Alphaproteobacteria</taxon>
        <taxon>Rhodobacterales</taxon>
        <taxon>Paracoccaceae</taxon>
        <taxon>Marivivens group</taxon>
        <taxon>Marivivens</taxon>
    </lineage>
</organism>
<evidence type="ECO:0000313" key="5">
    <source>
        <dbReference type="Proteomes" id="UP000709466"/>
    </source>
</evidence>
<dbReference type="Gene3D" id="3.40.1190.20">
    <property type="match status" value="1"/>
</dbReference>
<sequence length="336" mass="35941">MRRGFVTAGTWCVDRNITVDSWPKEDMAAVVRNVELAGGGCGCNFAVDIRKLDPSMPVSTQGLIGAGEMGDFLIGIADEYGIDRAGLHRTSEAQTQMTDAYVSTQTGRRTHILFFAAADLLTPDDFDFSDCNAKVLHLGLPGIHKLMDAPWGDDANGWTTVLRKAKAAGLKTNFEFVASPEEKIREVGLPCLQYLDTLVVNDFEIGALASRSTVEDGVTDVAAVFDAARDVLTKGAMDLVAVHFTSGAVLVTRDGIEVFQPSVKVSDENRKGANGAGDAFAAGFQYGIHEGWSGQDALKLGHATAAACLRSVGTYTTVGTVEECLDLAQQWGWRDA</sequence>
<evidence type="ECO:0000256" key="2">
    <source>
        <dbReference type="ARBA" id="ARBA00022777"/>
    </source>
</evidence>
<dbReference type="EMBL" id="JAATOP010000016">
    <property type="protein sequence ID" value="NIY73944.1"/>
    <property type="molecule type" value="Genomic_DNA"/>
</dbReference>
<dbReference type="SUPFAM" id="SSF53613">
    <property type="entry name" value="Ribokinase-like"/>
    <property type="match status" value="1"/>
</dbReference>
<dbReference type="PANTHER" id="PTHR10584">
    <property type="entry name" value="SUGAR KINASE"/>
    <property type="match status" value="1"/>
</dbReference>
<keyword evidence="1" id="KW-0808">Transferase</keyword>
<evidence type="ECO:0000313" key="4">
    <source>
        <dbReference type="EMBL" id="NIY73944.1"/>
    </source>
</evidence>
<reference evidence="4 5" key="1">
    <citation type="submission" date="2020-03" db="EMBL/GenBank/DDBJ databases">
        <title>Bacterial isolates of synthetic phycosphere.</title>
        <authorList>
            <person name="Fu H."/>
            <person name="Moran M.A."/>
        </authorList>
    </citation>
    <scope>NUCLEOTIDE SEQUENCE [LARGE SCALE GENOMIC DNA]</scope>
    <source>
        <strain evidence="4 5">HF1</strain>
    </source>
</reference>
<name>A0ABX0W3W1_9RHOB</name>
<dbReference type="InterPro" id="IPR011611">
    <property type="entry name" value="PfkB_dom"/>
</dbReference>
<proteinExistence type="predicted"/>
<dbReference type="InterPro" id="IPR029056">
    <property type="entry name" value="Ribokinase-like"/>
</dbReference>
<accession>A0ABX0W3W1</accession>
<evidence type="ECO:0000259" key="3">
    <source>
        <dbReference type="Pfam" id="PF00294"/>
    </source>
</evidence>
<gene>
    <name evidence="4" type="ORF">HCZ30_16060</name>
</gene>
<keyword evidence="2 4" id="KW-0418">Kinase</keyword>
<keyword evidence="5" id="KW-1185">Reference proteome</keyword>
<dbReference type="PANTHER" id="PTHR10584:SF166">
    <property type="entry name" value="RIBOKINASE"/>
    <property type="match status" value="1"/>
</dbReference>
<protein>
    <submittedName>
        <fullName evidence="4">Carbohydrate kinase family protein</fullName>
    </submittedName>
</protein>
<dbReference type="Proteomes" id="UP000709466">
    <property type="component" value="Unassembled WGS sequence"/>
</dbReference>
<evidence type="ECO:0000256" key="1">
    <source>
        <dbReference type="ARBA" id="ARBA00022679"/>
    </source>
</evidence>
<feature type="domain" description="Carbohydrate kinase PfkB" evidence="3">
    <location>
        <begin position="9"/>
        <end position="317"/>
    </location>
</feature>
<dbReference type="GO" id="GO:0016301">
    <property type="term" value="F:kinase activity"/>
    <property type="evidence" value="ECO:0007669"/>
    <property type="project" value="UniProtKB-KW"/>
</dbReference>
<comment type="caution">
    <text evidence="4">The sequence shown here is derived from an EMBL/GenBank/DDBJ whole genome shotgun (WGS) entry which is preliminary data.</text>
</comment>